<dbReference type="RefSeq" id="WP_091539870.1">
    <property type="nucleotide sequence ID" value="NZ_FMUS01000003.1"/>
</dbReference>
<dbReference type="OrthoDB" id="9772924at2"/>
<dbReference type="SUPFAM" id="SSF53850">
    <property type="entry name" value="Periplasmic binding protein-like II"/>
    <property type="match status" value="1"/>
</dbReference>
<keyword evidence="5" id="KW-0807">Transducer</keyword>
<evidence type="ECO:0000256" key="5">
    <source>
        <dbReference type="PROSITE-ProRule" id="PRU00284"/>
    </source>
</evidence>
<dbReference type="EMBL" id="FMUS01000003">
    <property type="protein sequence ID" value="SCY00688.1"/>
    <property type="molecule type" value="Genomic_DNA"/>
</dbReference>
<dbReference type="SUPFAM" id="SSF58104">
    <property type="entry name" value="Methyl-accepting chemotaxis protein (MCP) signaling domain"/>
    <property type="match status" value="1"/>
</dbReference>
<name>A0A1G5CEJ1_9FIRM</name>
<dbReference type="PROSITE" id="PS50111">
    <property type="entry name" value="CHEMOTAXIS_TRANSDUC_2"/>
    <property type="match status" value="1"/>
</dbReference>
<dbReference type="InterPro" id="IPR023765">
    <property type="entry name" value="SBP_5_CS"/>
</dbReference>
<evidence type="ECO:0000256" key="4">
    <source>
        <dbReference type="ARBA" id="ARBA00022729"/>
    </source>
</evidence>
<dbReference type="InterPro" id="IPR039424">
    <property type="entry name" value="SBP_5"/>
</dbReference>
<dbReference type="Proteomes" id="UP000198636">
    <property type="component" value="Unassembled WGS sequence"/>
</dbReference>
<dbReference type="GO" id="GO:0015833">
    <property type="term" value="P:peptide transport"/>
    <property type="evidence" value="ECO:0007669"/>
    <property type="project" value="TreeGrafter"/>
</dbReference>
<dbReference type="CDD" id="cd00995">
    <property type="entry name" value="PBP2_NikA_DppA_OppA_like"/>
    <property type="match status" value="1"/>
</dbReference>
<dbReference type="Pfam" id="PF00015">
    <property type="entry name" value="MCPsignal"/>
    <property type="match status" value="1"/>
</dbReference>
<dbReference type="Pfam" id="PF00496">
    <property type="entry name" value="SBP_bac_5"/>
    <property type="match status" value="1"/>
</dbReference>
<dbReference type="GO" id="GO:0007165">
    <property type="term" value="P:signal transduction"/>
    <property type="evidence" value="ECO:0007669"/>
    <property type="project" value="UniProtKB-KW"/>
</dbReference>
<evidence type="ECO:0000259" key="6">
    <source>
        <dbReference type="PROSITE" id="PS50111"/>
    </source>
</evidence>
<dbReference type="Gene3D" id="1.10.287.950">
    <property type="entry name" value="Methyl-accepting chemotaxis protein"/>
    <property type="match status" value="1"/>
</dbReference>
<comment type="similarity">
    <text evidence="2">Belongs to the bacterial solute-binding protein 5 family.</text>
</comment>
<dbReference type="InterPro" id="IPR000914">
    <property type="entry name" value="SBP_5_dom"/>
</dbReference>
<evidence type="ECO:0000256" key="3">
    <source>
        <dbReference type="ARBA" id="ARBA00022448"/>
    </source>
</evidence>
<feature type="domain" description="Methyl-accepting transducer" evidence="6">
    <location>
        <begin position="48"/>
        <end position="284"/>
    </location>
</feature>
<accession>A0A1G5CEJ1</accession>
<proteinExistence type="inferred from homology"/>
<evidence type="ECO:0000313" key="7">
    <source>
        <dbReference type="EMBL" id="SCY00688.1"/>
    </source>
</evidence>
<evidence type="ECO:0000256" key="2">
    <source>
        <dbReference type="ARBA" id="ARBA00005695"/>
    </source>
</evidence>
<dbReference type="Gene3D" id="3.10.105.10">
    <property type="entry name" value="Dipeptide-binding Protein, Domain 3"/>
    <property type="match status" value="1"/>
</dbReference>
<keyword evidence="8" id="KW-1185">Reference proteome</keyword>
<organism evidence="7 8">
    <name type="scientific">Alkaliphilus peptidifermentans DSM 18978</name>
    <dbReference type="NCBI Taxonomy" id="1120976"/>
    <lineage>
        <taxon>Bacteria</taxon>
        <taxon>Bacillati</taxon>
        <taxon>Bacillota</taxon>
        <taxon>Clostridia</taxon>
        <taxon>Peptostreptococcales</taxon>
        <taxon>Natronincolaceae</taxon>
        <taxon>Alkaliphilus</taxon>
    </lineage>
</organism>
<evidence type="ECO:0000313" key="8">
    <source>
        <dbReference type="Proteomes" id="UP000198636"/>
    </source>
</evidence>
<protein>
    <submittedName>
        <fullName evidence="7">ABC-type transport system, substrate-binding protein</fullName>
    </submittedName>
</protein>
<dbReference type="Gene3D" id="3.90.76.10">
    <property type="entry name" value="Dipeptide-binding Protein, Domain 1"/>
    <property type="match status" value="1"/>
</dbReference>
<reference evidence="7 8" key="1">
    <citation type="submission" date="2016-10" db="EMBL/GenBank/DDBJ databases">
        <authorList>
            <person name="de Groot N.N."/>
        </authorList>
    </citation>
    <scope>NUCLEOTIDE SEQUENCE [LARGE SCALE GENOMIC DNA]</scope>
    <source>
        <strain evidence="7 8">DSM 18978</strain>
    </source>
</reference>
<dbReference type="PANTHER" id="PTHR30290:SF9">
    <property type="entry name" value="OLIGOPEPTIDE-BINDING PROTEIN APPA"/>
    <property type="match status" value="1"/>
</dbReference>
<keyword evidence="3" id="KW-0813">Transport</keyword>
<dbReference type="Gene3D" id="3.40.190.10">
    <property type="entry name" value="Periplasmic binding protein-like II"/>
    <property type="match status" value="1"/>
</dbReference>
<keyword evidence="4" id="KW-0732">Signal</keyword>
<dbReference type="PANTHER" id="PTHR30290">
    <property type="entry name" value="PERIPLASMIC BINDING COMPONENT OF ABC TRANSPORTER"/>
    <property type="match status" value="1"/>
</dbReference>
<dbReference type="CDD" id="cd11386">
    <property type="entry name" value="MCP_signal"/>
    <property type="match status" value="1"/>
</dbReference>
<gene>
    <name evidence="7" type="ORF">SAMN03080606_00635</name>
</gene>
<dbReference type="SMART" id="SM00283">
    <property type="entry name" value="MA"/>
    <property type="match status" value="1"/>
</dbReference>
<dbReference type="InterPro" id="IPR004089">
    <property type="entry name" value="MCPsignal_dom"/>
</dbReference>
<dbReference type="GO" id="GO:0005886">
    <property type="term" value="C:plasma membrane"/>
    <property type="evidence" value="ECO:0007669"/>
    <property type="project" value="UniProtKB-SubCell"/>
</dbReference>
<comment type="subcellular location">
    <subcellularLocation>
        <location evidence="1">Cell membrane</location>
        <topology evidence="1">Lipid-anchor</topology>
    </subcellularLocation>
</comment>
<dbReference type="STRING" id="1120976.SAMN03080606_00635"/>
<dbReference type="AlphaFoldDB" id="A0A1G5CEJ1"/>
<dbReference type="GO" id="GO:1904680">
    <property type="term" value="F:peptide transmembrane transporter activity"/>
    <property type="evidence" value="ECO:0007669"/>
    <property type="project" value="TreeGrafter"/>
</dbReference>
<sequence>MFFKKKDLITDEQLKQAETKYDVNKHIPTSITVLKDNQRKMVVKLTNRIDETGVIASSLIDTTQGISKAIESQLKSIELVVDEISNYSALAEEVFASIENSKGITHQTLTVAKEGSKTIDKSLESMDNIQSSMTTVKQAVGELYNKSQNVDELLTLIKDIADSTNLLALNASIEAARAGDAGRGFAVVANEVKKLATRSIESVTHINEILTEIKQSINNTSALMNETEDRVNIGRTLSNNSRSVFETIIKAAEETSAVSDEINHAVTKQNSSLEHVVESTYAMNEQFSMLINKVETTLLNTEYTSTSLKTLKKLSTELNSNNDSLMKELKSEDVSSTKLKSNAAYPLSTIDAMKCLDATEAEVFKNVHSTLTLINEHTKVSPGIAKCWRVLDDQITWEFQLRKGVKFHNGDVLSADDVIFSYERLLDPKLKSPNTWMLFDIEGAEEFSTGKAQKISGLEIINPHVIRIRLTSPSAGFLLNIGQVVCPIYSKKAFKNNGDIVGCGAYTIEVANDKVIHLKAFKDFYLGEPYIESLELIIDVKSIGQRFINKEYDYIKVDNATLYKAVMEKNMNLDVNDMLASYFVGFNMHSNHPIINNKEARQALNYAINKERIVENALGGLGSISSSPMPSLMLGGEAIKPYEYNPQKAKQMLKNAGISNFSLHLAARDGNQGGIFEKILKCVCEDLEAIGIKIKLSDYASSDFVGNKRYLTCDIFVSRWVADNGDPDNFLQPIFTPNGTGNFTSYNNPEVSELMSQAKEMLNPSKRLEIYTKISLLLKEEAPWVYLFHPKSGVAYHKHLSGMNINAMGFIAYDQLYTNI</sequence>
<dbReference type="PROSITE" id="PS01040">
    <property type="entry name" value="SBP_BACTERIAL_5"/>
    <property type="match status" value="1"/>
</dbReference>
<evidence type="ECO:0000256" key="1">
    <source>
        <dbReference type="ARBA" id="ARBA00004193"/>
    </source>
</evidence>